<gene>
    <name evidence="2" type="ORF">DFH07DRAFT_430099</name>
</gene>
<evidence type="ECO:0000256" key="1">
    <source>
        <dbReference type="SAM" id="MobiDB-lite"/>
    </source>
</evidence>
<keyword evidence="3" id="KW-1185">Reference proteome</keyword>
<name>A0AAD7JE09_9AGAR</name>
<evidence type="ECO:0000313" key="3">
    <source>
        <dbReference type="Proteomes" id="UP001215280"/>
    </source>
</evidence>
<accession>A0AAD7JE09</accession>
<proteinExistence type="predicted"/>
<feature type="region of interest" description="Disordered" evidence="1">
    <location>
        <begin position="51"/>
        <end position="78"/>
    </location>
</feature>
<dbReference type="AlphaFoldDB" id="A0AAD7JE09"/>
<dbReference type="Proteomes" id="UP001215280">
    <property type="component" value="Unassembled WGS sequence"/>
</dbReference>
<comment type="caution">
    <text evidence="2">The sequence shown here is derived from an EMBL/GenBank/DDBJ whole genome shotgun (WGS) entry which is preliminary data.</text>
</comment>
<organism evidence="2 3">
    <name type="scientific">Mycena maculata</name>
    <dbReference type="NCBI Taxonomy" id="230809"/>
    <lineage>
        <taxon>Eukaryota</taxon>
        <taxon>Fungi</taxon>
        <taxon>Dikarya</taxon>
        <taxon>Basidiomycota</taxon>
        <taxon>Agaricomycotina</taxon>
        <taxon>Agaricomycetes</taxon>
        <taxon>Agaricomycetidae</taxon>
        <taxon>Agaricales</taxon>
        <taxon>Marasmiineae</taxon>
        <taxon>Mycenaceae</taxon>
        <taxon>Mycena</taxon>
    </lineage>
</organism>
<reference evidence="2" key="1">
    <citation type="submission" date="2023-03" db="EMBL/GenBank/DDBJ databases">
        <title>Massive genome expansion in bonnet fungi (Mycena s.s.) driven by repeated elements and novel gene families across ecological guilds.</title>
        <authorList>
            <consortium name="Lawrence Berkeley National Laboratory"/>
            <person name="Harder C.B."/>
            <person name="Miyauchi S."/>
            <person name="Viragh M."/>
            <person name="Kuo A."/>
            <person name="Thoen E."/>
            <person name="Andreopoulos B."/>
            <person name="Lu D."/>
            <person name="Skrede I."/>
            <person name="Drula E."/>
            <person name="Henrissat B."/>
            <person name="Morin E."/>
            <person name="Kohler A."/>
            <person name="Barry K."/>
            <person name="LaButti K."/>
            <person name="Morin E."/>
            <person name="Salamov A."/>
            <person name="Lipzen A."/>
            <person name="Mereny Z."/>
            <person name="Hegedus B."/>
            <person name="Baldrian P."/>
            <person name="Stursova M."/>
            <person name="Weitz H."/>
            <person name="Taylor A."/>
            <person name="Grigoriev I.V."/>
            <person name="Nagy L.G."/>
            <person name="Martin F."/>
            <person name="Kauserud H."/>
        </authorList>
    </citation>
    <scope>NUCLEOTIDE SEQUENCE</scope>
    <source>
        <strain evidence="2">CBHHK188m</strain>
    </source>
</reference>
<evidence type="ECO:0000313" key="2">
    <source>
        <dbReference type="EMBL" id="KAJ7760724.1"/>
    </source>
</evidence>
<dbReference type="EMBL" id="JARJLG010000048">
    <property type="protein sequence ID" value="KAJ7760724.1"/>
    <property type="molecule type" value="Genomic_DNA"/>
</dbReference>
<sequence>MGAGIPFTFHVVTHTKPVHRDNLEDGLFPTPPTSPADVELVMYCRRDMRSTSAPARRKGQLGGIRRASRPCGCRSTSRSALTRPSTRIRLSGRARCISKACSRSPLRRRYVLRVKVGMGNDLELEAPVHIDSGAGCPPPRLPGHQPHAVYPLPYGPPSMMRLPLAYWDGKDNEWDEEK</sequence>
<protein>
    <submittedName>
        <fullName evidence="2">Uncharacterized protein</fullName>
    </submittedName>
</protein>